<evidence type="ECO:0000313" key="3">
    <source>
        <dbReference type="EMBL" id="SDA62686.1"/>
    </source>
</evidence>
<dbReference type="Proteomes" id="UP000198756">
    <property type="component" value="Unassembled WGS sequence"/>
</dbReference>
<dbReference type="Pfam" id="PF07635">
    <property type="entry name" value="PSCyt1"/>
    <property type="match status" value="1"/>
</dbReference>
<dbReference type="OrthoDB" id="713772at2"/>
<keyword evidence="4" id="KW-1185">Reference proteome</keyword>
<reference evidence="4" key="1">
    <citation type="submission" date="2016-10" db="EMBL/GenBank/DDBJ databases">
        <authorList>
            <person name="Varghese N."/>
            <person name="Submissions S."/>
        </authorList>
    </citation>
    <scope>NUCLEOTIDE SEQUENCE [LARGE SCALE GENOMIC DNA]</scope>
    <source>
        <strain evidence="4">DSM 22703</strain>
    </source>
</reference>
<feature type="transmembrane region" description="Helical" evidence="1">
    <location>
        <begin position="110"/>
        <end position="127"/>
    </location>
</feature>
<proteinExistence type="predicted"/>
<dbReference type="InterPro" id="IPR011429">
    <property type="entry name" value="Cyt_c_Planctomycete-type"/>
</dbReference>
<protein>
    <submittedName>
        <fullName evidence="3">Uncharacterized membrane protein</fullName>
    </submittedName>
</protein>
<organism evidence="3 4">
    <name type="scientific">Algoriphagus alkaliphilus</name>
    <dbReference type="NCBI Taxonomy" id="279824"/>
    <lineage>
        <taxon>Bacteria</taxon>
        <taxon>Pseudomonadati</taxon>
        <taxon>Bacteroidota</taxon>
        <taxon>Cytophagia</taxon>
        <taxon>Cytophagales</taxon>
        <taxon>Cyclobacteriaceae</taxon>
        <taxon>Algoriphagus</taxon>
    </lineage>
</organism>
<keyword evidence="1" id="KW-0472">Membrane</keyword>
<gene>
    <name evidence="3" type="ORF">SAMN03080617_01378</name>
</gene>
<dbReference type="GO" id="GO:0009055">
    <property type="term" value="F:electron transfer activity"/>
    <property type="evidence" value="ECO:0007669"/>
    <property type="project" value="InterPro"/>
</dbReference>
<dbReference type="AlphaFoldDB" id="A0A1G5WYE6"/>
<dbReference type="RefSeq" id="WP_092729211.1">
    <property type="nucleotide sequence ID" value="NZ_FMXE01000008.1"/>
</dbReference>
<evidence type="ECO:0000313" key="4">
    <source>
        <dbReference type="Proteomes" id="UP000198756"/>
    </source>
</evidence>
<dbReference type="EMBL" id="FMXE01000008">
    <property type="protein sequence ID" value="SDA62686.1"/>
    <property type="molecule type" value="Genomic_DNA"/>
</dbReference>
<feature type="domain" description="Cytochrome C Planctomycete-type" evidence="2">
    <location>
        <begin position="183"/>
        <end position="242"/>
    </location>
</feature>
<accession>A0A1G5WYE6</accession>
<dbReference type="GO" id="GO:0020037">
    <property type="term" value="F:heme binding"/>
    <property type="evidence" value="ECO:0007669"/>
    <property type="project" value="InterPro"/>
</dbReference>
<feature type="transmembrane region" description="Helical" evidence="1">
    <location>
        <begin position="12"/>
        <end position="33"/>
    </location>
</feature>
<dbReference type="SUPFAM" id="SSF52047">
    <property type="entry name" value="RNI-like"/>
    <property type="match status" value="1"/>
</dbReference>
<dbReference type="PANTHER" id="PTHR35889:SF3">
    <property type="entry name" value="F-BOX DOMAIN-CONTAINING PROTEIN"/>
    <property type="match status" value="1"/>
</dbReference>
<dbReference type="InterPro" id="IPR032675">
    <property type="entry name" value="LRR_dom_sf"/>
</dbReference>
<dbReference type="STRING" id="279824.SAMN03080617_01378"/>
<feature type="transmembrane region" description="Helical" evidence="1">
    <location>
        <begin position="79"/>
        <end position="98"/>
    </location>
</feature>
<evidence type="ECO:0000259" key="2">
    <source>
        <dbReference type="Pfam" id="PF07635"/>
    </source>
</evidence>
<name>A0A1G5WYE6_9BACT</name>
<sequence>MLDFLGPLLGRMHPVLVHLPIGILIFGIVLCFFPQREKNNFLPAIRLAFLIGGIAALGAGISGFLQYQFEGFAWEDVRVHLVGGILTALGSFGLFFHLRKKDVIQSKGKVFAFVLGLILTITGHLGGNLTHGESHFTDVLPPGLQSFLGIEILPEKGPQLPEESWENAELFSEVIQPIFNQNCKSCHNPRNQKGELDLTTMKGLLAGGEDGLIFTAGDAEHSELFARLILPKDDEKHMPPAGKRQPSKEEIALIESWIKKGGKETQTLAEAGISRKLIEQFILKSELPFYPKTSLAILSADSLATLKTAGFFAEAIESGSGLLKVSCTNFSGFQDSDWEKLSPIKNRIAYLDLSGTQATDAILDSLEGLSNLTVLKLNETAVSGNSLDKLARLPHLKLLYLNKTGVNLRIIEQLSTSKSLQKVFAYQTPAAEEFPNSGKLSLPFLLETGNYSLPKLPTDTVVY</sequence>
<evidence type="ECO:0000256" key="1">
    <source>
        <dbReference type="SAM" id="Phobius"/>
    </source>
</evidence>
<dbReference type="PANTHER" id="PTHR35889">
    <property type="entry name" value="CYCLOINULO-OLIGOSACCHARIDE FRUCTANOTRANSFERASE-RELATED"/>
    <property type="match status" value="1"/>
</dbReference>
<dbReference type="SUPFAM" id="SSF46626">
    <property type="entry name" value="Cytochrome c"/>
    <property type="match status" value="1"/>
</dbReference>
<dbReference type="InterPro" id="IPR036909">
    <property type="entry name" value="Cyt_c-like_dom_sf"/>
</dbReference>
<dbReference type="Gene3D" id="3.80.10.10">
    <property type="entry name" value="Ribonuclease Inhibitor"/>
    <property type="match status" value="1"/>
</dbReference>
<feature type="transmembrane region" description="Helical" evidence="1">
    <location>
        <begin position="45"/>
        <end position="67"/>
    </location>
</feature>
<keyword evidence="1" id="KW-1133">Transmembrane helix</keyword>
<keyword evidence="1" id="KW-0812">Transmembrane</keyword>